<dbReference type="Pfam" id="PF13289">
    <property type="entry name" value="SIR2_2"/>
    <property type="match status" value="1"/>
</dbReference>
<name>A0A1X1YJ58_9MYCO</name>
<evidence type="ECO:0000313" key="1">
    <source>
        <dbReference type="EMBL" id="ORW11132.1"/>
    </source>
</evidence>
<dbReference type="AlphaFoldDB" id="A0A1X1YJ58"/>
<sequence>MVAEYIVNDPGGGRRALEDHILAALTQPLPSPARSHCLVARLRVPEVWTTNYDPLIEKAMASAGFEPALAVDEATIQQIASNNPRTVIKMHGSIGGNPPGWVVPPVITRTDYERYEADHQRMWTVLRASYLSRVMLFLGFSFTDPNVEILLRLARTLGTAAEDRHIAVIKHPGVDAGDDARLHELRMADLENSGVRVCEITKFDENTEILTQLLRRTRPERLFVSGSSARPDTTAEEDEQILDEWCLAMARELDGETTWEIASLGGPAGWLITRDVARLRRINGRYDPAKLTFHFREKAGEPPAQLQERVGTVNFTDMSRETLVVSLLAESRALLAIRGGERTAEEIDWAAKRDVGVVPLACSGGAAQAYWAAHRDNPPELGGLPTDPGLWERLNNPDAAVAAEAAHQLLAQAMYQR</sequence>
<evidence type="ECO:0000313" key="2">
    <source>
        <dbReference type="Proteomes" id="UP000193487"/>
    </source>
</evidence>
<dbReference type="Proteomes" id="UP000193487">
    <property type="component" value="Unassembled WGS sequence"/>
</dbReference>
<dbReference type="EMBL" id="LQPE01000010">
    <property type="protein sequence ID" value="ORW11132.1"/>
    <property type="molecule type" value="Genomic_DNA"/>
</dbReference>
<protein>
    <recommendedName>
        <fullName evidence="3">SIR2-like domain-containing protein</fullName>
    </recommendedName>
</protein>
<proteinExistence type="predicted"/>
<comment type="caution">
    <text evidence="1">The sequence shown here is derived from an EMBL/GenBank/DDBJ whole genome shotgun (WGS) entry which is preliminary data.</text>
</comment>
<evidence type="ECO:0008006" key="3">
    <source>
        <dbReference type="Google" id="ProtNLM"/>
    </source>
</evidence>
<reference evidence="1 2" key="1">
    <citation type="submission" date="2016-01" db="EMBL/GenBank/DDBJ databases">
        <title>The new phylogeny of the genus Mycobacterium.</title>
        <authorList>
            <person name="Tarcisio F."/>
            <person name="Conor M."/>
            <person name="Antonella G."/>
            <person name="Elisabetta G."/>
            <person name="Giulia F.S."/>
            <person name="Sara T."/>
            <person name="Anna F."/>
            <person name="Clotilde B."/>
            <person name="Roberto B."/>
            <person name="Veronica D.S."/>
            <person name="Fabio R."/>
            <person name="Monica P."/>
            <person name="Olivier J."/>
            <person name="Enrico T."/>
            <person name="Nicola S."/>
        </authorList>
    </citation>
    <scope>NUCLEOTIDE SEQUENCE [LARGE SCALE GENOMIC DNA]</scope>
    <source>
        <strain evidence="1 2">DSM 45166</strain>
    </source>
</reference>
<gene>
    <name evidence="1" type="ORF">AWC14_19255</name>
</gene>
<keyword evidence="2" id="KW-1185">Reference proteome</keyword>
<accession>A0A1X1YJ58</accession>
<organism evidence="1 2">
    <name type="scientific">Mycobacterium kyorinense</name>
    <dbReference type="NCBI Taxonomy" id="487514"/>
    <lineage>
        <taxon>Bacteria</taxon>
        <taxon>Bacillati</taxon>
        <taxon>Actinomycetota</taxon>
        <taxon>Actinomycetes</taxon>
        <taxon>Mycobacteriales</taxon>
        <taxon>Mycobacteriaceae</taxon>
        <taxon>Mycobacterium</taxon>
    </lineage>
</organism>